<gene>
    <name evidence="6" type="ORF">GCM10007939_09920</name>
</gene>
<evidence type="ECO:0000313" key="7">
    <source>
        <dbReference type="Proteomes" id="UP001156694"/>
    </source>
</evidence>
<dbReference type="Proteomes" id="UP001156694">
    <property type="component" value="Unassembled WGS sequence"/>
</dbReference>
<feature type="transmembrane region" description="Helical" evidence="5">
    <location>
        <begin position="92"/>
        <end position="120"/>
    </location>
</feature>
<evidence type="ECO:0000256" key="1">
    <source>
        <dbReference type="ARBA" id="ARBA00004127"/>
    </source>
</evidence>
<feature type="transmembrane region" description="Helical" evidence="5">
    <location>
        <begin position="12"/>
        <end position="36"/>
    </location>
</feature>
<evidence type="ECO:0000313" key="6">
    <source>
        <dbReference type="EMBL" id="GLQ34709.1"/>
    </source>
</evidence>
<dbReference type="InterPro" id="IPR007318">
    <property type="entry name" value="Phopholipid_MeTrfase"/>
</dbReference>
<reference evidence="7" key="1">
    <citation type="journal article" date="2019" name="Int. J. Syst. Evol. Microbiol.">
        <title>The Global Catalogue of Microorganisms (GCM) 10K type strain sequencing project: providing services to taxonomists for standard genome sequencing and annotation.</title>
        <authorList>
            <consortium name="The Broad Institute Genomics Platform"/>
            <consortium name="The Broad Institute Genome Sequencing Center for Infectious Disease"/>
            <person name="Wu L."/>
            <person name="Ma J."/>
        </authorList>
    </citation>
    <scope>NUCLEOTIDE SEQUENCE [LARGE SCALE GENOMIC DNA]</scope>
    <source>
        <strain evidence="7">NBRC 110140</strain>
    </source>
</reference>
<keyword evidence="2 5" id="KW-0812">Transmembrane</keyword>
<proteinExistence type="predicted"/>
<name>A0ABQ5VU76_9RHOB</name>
<evidence type="ECO:0000256" key="5">
    <source>
        <dbReference type="SAM" id="Phobius"/>
    </source>
</evidence>
<keyword evidence="3 5" id="KW-1133">Transmembrane helix</keyword>
<evidence type="ECO:0000256" key="2">
    <source>
        <dbReference type="ARBA" id="ARBA00022692"/>
    </source>
</evidence>
<comment type="caution">
    <text evidence="6">The sequence shown here is derived from an EMBL/GenBank/DDBJ whole genome shotgun (WGS) entry which is preliminary data.</text>
</comment>
<protein>
    <recommendedName>
        <fullName evidence="8">Protein-S-isoprenylcysteine O-methyltransferase Ste14</fullName>
    </recommendedName>
</protein>
<evidence type="ECO:0008006" key="8">
    <source>
        <dbReference type="Google" id="ProtNLM"/>
    </source>
</evidence>
<organism evidence="6 7">
    <name type="scientific">Amylibacter marinus</name>
    <dbReference type="NCBI Taxonomy" id="1475483"/>
    <lineage>
        <taxon>Bacteria</taxon>
        <taxon>Pseudomonadati</taxon>
        <taxon>Pseudomonadota</taxon>
        <taxon>Alphaproteobacteria</taxon>
        <taxon>Rhodobacterales</taxon>
        <taxon>Paracoccaceae</taxon>
        <taxon>Amylibacter</taxon>
    </lineage>
</organism>
<keyword evidence="4 5" id="KW-0472">Membrane</keyword>
<evidence type="ECO:0000256" key="3">
    <source>
        <dbReference type="ARBA" id="ARBA00022989"/>
    </source>
</evidence>
<evidence type="ECO:0000256" key="4">
    <source>
        <dbReference type="ARBA" id="ARBA00023136"/>
    </source>
</evidence>
<feature type="transmembrane region" description="Helical" evidence="5">
    <location>
        <begin position="42"/>
        <end position="62"/>
    </location>
</feature>
<comment type="subcellular location">
    <subcellularLocation>
        <location evidence="1">Endomembrane system</location>
        <topology evidence="1">Multi-pass membrane protein</topology>
    </subcellularLocation>
</comment>
<accession>A0ABQ5VU76</accession>
<dbReference type="EMBL" id="BSNN01000002">
    <property type="protein sequence ID" value="GLQ34709.1"/>
    <property type="molecule type" value="Genomic_DNA"/>
</dbReference>
<sequence length="156" mass="18061">MVLFETMTLKHFNIPPFWTIFASFCAVVLHLLYPVVLLDMPLLAYGLITLSLVLLIWPGIWFRRYKTTIVPRQKPSTLMVGGPFTISRNPMYLGMVLLVLGTGVLLGSVQALLPAVWLFFFLGKNYITPEERKLREAFDREAEDYFARTGRWVWFL</sequence>
<keyword evidence="7" id="KW-1185">Reference proteome</keyword>
<dbReference type="Pfam" id="PF04191">
    <property type="entry name" value="PEMT"/>
    <property type="match status" value="1"/>
</dbReference>
<dbReference type="Gene3D" id="1.20.120.1630">
    <property type="match status" value="1"/>
</dbReference>